<dbReference type="GO" id="GO:0003700">
    <property type="term" value="F:DNA-binding transcription factor activity"/>
    <property type="evidence" value="ECO:0007669"/>
    <property type="project" value="InterPro"/>
</dbReference>
<dbReference type="InterPro" id="IPR036390">
    <property type="entry name" value="WH_DNA-bd_sf"/>
</dbReference>
<keyword evidence="1" id="KW-0805">Transcription regulation</keyword>
<dbReference type="KEGG" id="stp:Strop_3953"/>
<dbReference type="PANTHER" id="PTHR44846:SF1">
    <property type="entry name" value="MANNOSYL-D-GLYCERATE TRANSPORT_METABOLISM SYSTEM REPRESSOR MNGR-RELATED"/>
    <property type="match status" value="1"/>
</dbReference>
<name>A4XBS6_SALTO</name>
<evidence type="ECO:0000256" key="1">
    <source>
        <dbReference type="ARBA" id="ARBA00023015"/>
    </source>
</evidence>
<dbReference type="SUPFAM" id="SSF46785">
    <property type="entry name" value="Winged helix' DNA-binding domain"/>
    <property type="match status" value="1"/>
</dbReference>
<dbReference type="SMART" id="SM00345">
    <property type="entry name" value="HTH_GNTR"/>
    <property type="match status" value="1"/>
</dbReference>
<keyword evidence="2" id="KW-0238">DNA-binding</keyword>
<dbReference type="AlphaFoldDB" id="A4XBS6"/>
<dbReference type="Pfam" id="PF00392">
    <property type="entry name" value="GntR"/>
    <property type="match status" value="1"/>
</dbReference>
<evidence type="ECO:0000313" key="6">
    <source>
        <dbReference type="Proteomes" id="UP000000235"/>
    </source>
</evidence>
<dbReference type="InterPro" id="IPR036388">
    <property type="entry name" value="WH-like_DNA-bd_sf"/>
</dbReference>
<dbReference type="CDD" id="cd07377">
    <property type="entry name" value="WHTH_GntR"/>
    <property type="match status" value="1"/>
</dbReference>
<evidence type="ECO:0000259" key="4">
    <source>
        <dbReference type="PROSITE" id="PS50949"/>
    </source>
</evidence>
<protein>
    <submittedName>
        <fullName evidence="5">Transcriptional regulator, GntR family</fullName>
    </submittedName>
</protein>
<organism evidence="5 6">
    <name type="scientific">Salinispora tropica (strain ATCC BAA-916 / DSM 44818 / JCM 13857 / NBRC 105044 / CNB-440)</name>
    <dbReference type="NCBI Taxonomy" id="369723"/>
    <lineage>
        <taxon>Bacteria</taxon>
        <taxon>Bacillati</taxon>
        <taxon>Actinomycetota</taxon>
        <taxon>Actinomycetes</taxon>
        <taxon>Micromonosporales</taxon>
        <taxon>Micromonosporaceae</taxon>
        <taxon>Salinispora</taxon>
    </lineage>
</organism>
<keyword evidence="3" id="KW-0804">Transcription</keyword>
<evidence type="ECO:0000313" key="5">
    <source>
        <dbReference type="EMBL" id="ABP56383.1"/>
    </source>
</evidence>
<dbReference type="eggNOG" id="COG2188">
    <property type="taxonomic scope" value="Bacteria"/>
</dbReference>
<reference evidence="6" key="1">
    <citation type="journal article" date="2007" name="Proc. Natl. Acad. Sci. U.S.A.">
        <title>Genome sequencing reveals complex secondary metabolome in the marine actinomycete Salinispora tropica.</title>
        <authorList>
            <person name="Udwary D.W."/>
            <person name="Zeigler L."/>
            <person name="Asolkar R.N."/>
            <person name="Singan V."/>
            <person name="Lapidus A."/>
            <person name="Fenical W."/>
            <person name="Jensen P.R."/>
            <person name="Moore B.S."/>
        </authorList>
    </citation>
    <scope>NUCLEOTIDE SEQUENCE [LARGE SCALE GENOMIC DNA]</scope>
    <source>
        <strain evidence="6">ATCC BAA-916 / DSM 44818 / CNB-440</strain>
    </source>
</reference>
<dbReference type="PANTHER" id="PTHR44846">
    <property type="entry name" value="MANNOSYL-D-GLYCERATE TRANSPORT/METABOLISM SYSTEM REPRESSOR MNGR-RELATED"/>
    <property type="match status" value="1"/>
</dbReference>
<dbReference type="PROSITE" id="PS50949">
    <property type="entry name" value="HTH_GNTR"/>
    <property type="match status" value="1"/>
</dbReference>
<dbReference type="EMBL" id="CP000667">
    <property type="protein sequence ID" value="ABP56383.1"/>
    <property type="molecule type" value="Genomic_DNA"/>
</dbReference>
<feature type="domain" description="HTH gntR-type" evidence="4">
    <location>
        <begin position="24"/>
        <end position="92"/>
    </location>
</feature>
<accession>A4XBS6</accession>
<dbReference type="InterPro" id="IPR000524">
    <property type="entry name" value="Tscrpt_reg_HTH_GntR"/>
</dbReference>
<sequence>MLLSQSVINTGRANRLQGASVPIPPTMNELISDLLKRIEVGELRPGSQIPSTQELSDHYDLSLSTIHRAVARLREQGVLVGRPGRGVFVAERPQH</sequence>
<dbReference type="HOGENOM" id="CLU_017584_16_6_11"/>
<evidence type="ECO:0000256" key="3">
    <source>
        <dbReference type="ARBA" id="ARBA00023163"/>
    </source>
</evidence>
<dbReference type="InterPro" id="IPR050679">
    <property type="entry name" value="Bact_HTH_transcr_reg"/>
</dbReference>
<gene>
    <name evidence="5" type="ordered locus">Strop_3953</name>
</gene>
<dbReference type="GO" id="GO:0003677">
    <property type="term" value="F:DNA binding"/>
    <property type="evidence" value="ECO:0007669"/>
    <property type="project" value="UniProtKB-KW"/>
</dbReference>
<dbReference type="Gene3D" id="1.10.10.10">
    <property type="entry name" value="Winged helix-like DNA-binding domain superfamily/Winged helix DNA-binding domain"/>
    <property type="match status" value="1"/>
</dbReference>
<evidence type="ECO:0000256" key="2">
    <source>
        <dbReference type="ARBA" id="ARBA00023125"/>
    </source>
</evidence>
<dbReference type="STRING" id="369723.Strop_3953"/>
<dbReference type="Proteomes" id="UP000000235">
    <property type="component" value="Chromosome"/>
</dbReference>
<proteinExistence type="predicted"/>
<keyword evidence="6" id="KW-1185">Reference proteome</keyword>
<dbReference type="GO" id="GO:0045892">
    <property type="term" value="P:negative regulation of DNA-templated transcription"/>
    <property type="evidence" value="ECO:0007669"/>
    <property type="project" value="TreeGrafter"/>
</dbReference>